<evidence type="ECO:0000313" key="16">
    <source>
        <dbReference type="Proteomes" id="UP000441208"/>
    </source>
</evidence>
<evidence type="ECO:0000313" key="2">
    <source>
        <dbReference type="EMBL" id="KAE8920892.1"/>
    </source>
</evidence>
<dbReference type="InterPro" id="IPR036291">
    <property type="entry name" value="NAD(P)-bd_dom_sf"/>
</dbReference>
<dbReference type="EMBL" id="QXGE01003710">
    <property type="protein sequence ID" value="KAE9273702.1"/>
    <property type="molecule type" value="Genomic_DNA"/>
</dbReference>
<evidence type="ECO:0000313" key="3">
    <source>
        <dbReference type="EMBL" id="KAE8969338.1"/>
    </source>
</evidence>
<dbReference type="GO" id="GO:0005762">
    <property type="term" value="C:mitochondrial large ribosomal subunit"/>
    <property type="evidence" value="ECO:0007669"/>
    <property type="project" value="TreeGrafter"/>
</dbReference>
<dbReference type="EMBL" id="QXGB01003697">
    <property type="protein sequence ID" value="KAE9169395.1"/>
    <property type="molecule type" value="Genomic_DNA"/>
</dbReference>
<evidence type="ECO:0000313" key="4">
    <source>
        <dbReference type="EMBL" id="KAE9067262.1"/>
    </source>
</evidence>
<dbReference type="EMBL" id="QXFZ01003653">
    <property type="protein sequence ID" value="KAE9067792.1"/>
    <property type="molecule type" value="Genomic_DNA"/>
</dbReference>
<evidence type="ECO:0000313" key="18">
    <source>
        <dbReference type="Proteomes" id="UP000476176"/>
    </source>
</evidence>
<dbReference type="GO" id="GO:0003735">
    <property type="term" value="F:structural constituent of ribosome"/>
    <property type="evidence" value="ECO:0007669"/>
    <property type="project" value="InterPro"/>
</dbReference>
<dbReference type="Gene3D" id="1.10.287.310">
    <property type="match status" value="1"/>
</dbReference>
<dbReference type="Proteomes" id="UP000433483">
    <property type="component" value="Unassembled WGS sequence"/>
</dbReference>
<accession>A0A6A3DGG9</accession>
<name>A0A6A3DGG9_9STRA</name>
<dbReference type="Proteomes" id="UP000440732">
    <property type="component" value="Unassembled WGS sequence"/>
</dbReference>
<dbReference type="SUPFAM" id="SSF51735">
    <property type="entry name" value="NAD(P)-binding Rossmann-fold domains"/>
    <property type="match status" value="1"/>
</dbReference>
<dbReference type="PANTHER" id="PTHR21183">
    <property type="entry name" value="RIBOSOMAL PROTEIN L47, MITOCHONDRIAL-RELATED"/>
    <property type="match status" value="1"/>
</dbReference>
<dbReference type="Proteomes" id="UP000460718">
    <property type="component" value="Unassembled WGS sequence"/>
</dbReference>
<evidence type="ECO:0000313" key="19">
    <source>
        <dbReference type="Proteomes" id="UP000488956"/>
    </source>
</evidence>
<organism evidence="2 11">
    <name type="scientific">Phytophthora fragariae</name>
    <dbReference type="NCBI Taxonomy" id="53985"/>
    <lineage>
        <taxon>Eukaryota</taxon>
        <taxon>Sar</taxon>
        <taxon>Stramenopiles</taxon>
        <taxon>Oomycota</taxon>
        <taxon>Peronosporomycetes</taxon>
        <taxon>Peronosporales</taxon>
        <taxon>Peronosporaceae</taxon>
        <taxon>Phytophthora</taxon>
    </lineage>
</organism>
<dbReference type="InterPro" id="IPR006096">
    <property type="entry name" value="Glu/Leu/Phe/Val/Trp_DH_C"/>
</dbReference>
<dbReference type="InterPro" id="IPR036049">
    <property type="entry name" value="Ribosomal_uL29_sf"/>
</dbReference>
<dbReference type="EMBL" id="QXGA01002605">
    <property type="protein sequence ID" value="KAE9094775.1"/>
    <property type="molecule type" value="Genomic_DNA"/>
</dbReference>
<dbReference type="OrthoDB" id="270763at2759"/>
<dbReference type="Proteomes" id="UP000441208">
    <property type="component" value="Unassembled WGS sequence"/>
</dbReference>
<dbReference type="Proteomes" id="UP000488956">
    <property type="component" value="Unassembled WGS sequence"/>
</dbReference>
<evidence type="ECO:0000313" key="11">
    <source>
        <dbReference type="Proteomes" id="UP000429523"/>
    </source>
</evidence>
<dbReference type="EMBL" id="QXGD01003570">
    <property type="protein sequence ID" value="KAE9176151.1"/>
    <property type="molecule type" value="Genomic_DNA"/>
</dbReference>
<keyword evidence="12" id="KW-1185">Reference proteome</keyword>
<dbReference type="Gene3D" id="3.40.50.720">
    <property type="entry name" value="NAD(P)-binding Rossmann-like Domain"/>
    <property type="match status" value="1"/>
</dbReference>
<evidence type="ECO:0000313" key="17">
    <source>
        <dbReference type="Proteomes" id="UP000460718"/>
    </source>
</evidence>
<dbReference type="AlphaFoldDB" id="A0A6A3DGG9"/>
<evidence type="ECO:0000313" key="5">
    <source>
        <dbReference type="EMBL" id="KAE9067792.1"/>
    </source>
</evidence>
<sequence>MSFQLRRLFGGLRVNAGQTARRGLEEFFPVQKVAGEGAKASSLTQVPASVGTKQVVVGGEWKAWMLRQKSTDDLHKLWFVLLKERNALLTELQQCRAKNLAMPNPTRRTKVKKSMARIKLVLHERSEIYKANQAKKAVEHLPGEESYSGRLSVLVSHNDVTLPSGEVVENGTEFRNLFHLRPSLSADFFVPCGGRPAAVNLNNVEQFMYREDGRTLRFKYIVEGANLFFTQDARTRLEDAGVILFKDASANKAGVTSSSLEVLAALSMTDEDFAQRMQVDEATGKRPVFYAAYEFECIWREYERSGILPVKVPSSLNDVHTQSFHVHSFHACGHVRL</sequence>
<gene>
    <name evidence="10" type="ORF">PF001_g27392</name>
    <name evidence="9" type="ORF">PF002_g28607</name>
    <name evidence="8" type="ORF">PF004_g26857</name>
    <name evidence="7" type="ORF">PF005_g27990</name>
    <name evidence="6" type="ORF">PF006_g24142</name>
    <name evidence="5" type="ORF">PF007_g27934</name>
    <name evidence="2" type="ORF">PF009_g28817</name>
    <name evidence="4" type="ORF">PF010_g27531</name>
    <name evidence="3" type="ORF">PF011_g26844</name>
</gene>
<protein>
    <recommendedName>
        <fullName evidence="1">Glutamate/phenylalanine/leucine/valine/L-tryptophan dehydrogenase C-terminal domain-containing protein</fullName>
    </recommendedName>
</protein>
<dbReference type="GO" id="GO:0032543">
    <property type="term" value="P:mitochondrial translation"/>
    <property type="evidence" value="ECO:0007669"/>
    <property type="project" value="TreeGrafter"/>
</dbReference>
<reference evidence="11 12" key="1">
    <citation type="submission" date="2018-08" db="EMBL/GenBank/DDBJ databases">
        <title>Genomic investigation of the strawberry pathogen Phytophthora fragariae indicates pathogenicity is determined by transcriptional variation in three key races.</title>
        <authorList>
            <person name="Adams T.M."/>
            <person name="Armitage A.D."/>
            <person name="Sobczyk M.K."/>
            <person name="Bates H.J."/>
            <person name="Dunwell J.M."/>
            <person name="Nellist C.F."/>
            <person name="Harrison R.J."/>
        </authorList>
    </citation>
    <scope>NUCLEOTIDE SEQUENCE [LARGE SCALE GENOMIC DNA]</scope>
    <source>
        <strain evidence="10 13">A4</strain>
        <strain evidence="9 14">BC-1</strain>
        <strain evidence="8 18">BC-23</strain>
        <strain evidence="7 12">NOV-27</strain>
        <strain evidence="6 15">NOV-5</strain>
        <strain evidence="5 16">NOV-71</strain>
        <strain evidence="2 11">NOV-9</strain>
        <strain evidence="4 19">ONT-3</strain>
        <strain evidence="3 17">SCRP245</strain>
    </source>
</reference>
<dbReference type="Proteomes" id="UP000476176">
    <property type="component" value="Unassembled WGS sequence"/>
</dbReference>
<dbReference type="GO" id="GO:0016491">
    <property type="term" value="F:oxidoreductase activity"/>
    <property type="evidence" value="ECO:0007669"/>
    <property type="project" value="InterPro"/>
</dbReference>
<dbReference type="Proteomes" id="UP000437068">
    <property type="component" value="Unassembled WGS sequence"/>
</dbReference>
<evidence type="ECO:0000313" key="8">
    <source>
        <dbReference type="EMBL" id="KAE9173788.1"/>
    </source>
</evidence>
<dbReference type="PANTHER" id="PTHR21183:SF18">
    <property type="entry name" value="LARGE RIBOSOMAL SUBUNIT PROTEIN UL29M"/>
    <property type="match status" value="1"/>
</dbReference>
<dbReference type="Pfam" id="PF00208">
    <property type="entry name" value="ELFV_dehydrog"/>
    <property type="match status" value="1"/>
</dbReference>
<evidence type="ECO:0000313" key="6">
    <source>
        <dbReference type="EMBL" id="KAE9094775.1"/>
    </source>
</evidence>
<proteinExistence type="predicted"/>
<dbReference type="EMBL" id="QXGC01003693">
    <property type="protein sequence ID" value="KAE9173788.1"/>
    <property type="molecule type" value="Genomic_DNA"/>
</dbReference>
<evidence type="ECO:0000313" key="13">
    <source>
        <dbReference type="Proteomes" id="UP000437068"/>
    </source>
</evidence>
<dbReference type="Proteomes" id="UP000429523">
    <property type="component" value="Unassembled WGS sequence"/>
</dbReference>
<dbReference type="Pfam" id="PF06984">
    <property type="entry name" value="MRP-L47"/>
    <property type="match status" value="1"/>
</dbReference>
<comment type="caution">
    <text evidence="2">The sequence shown here is derived from an EMBL/GenBank/DDBJ whole genome shotgun (WGS) entry which is preliminary data.</text>
</comment>
<dbReference type="Proteomes" id="UP000440367">
    <property type="component" value="Unassembled WGS sequence"/>
</dbReference>
<dbReference type="EMBL" id="QXFX01003744">
    <property type="protein sequence ID" value="KAE9067262.1"/>
    <property type="molecule type" value="Genomic_DNA"/>
</dbReference>
<dbReference type="SUPFAM" id="SSF46561">
    <property type="entry name" value="Ribosomal protein L29 (L29p)"/>
    <property type="match status" value="1"/>
</dbReference>
<evidence type="ECO:0000313" key="15">
    <source>
        <dbReference type="Proteomes" id="UP000440732"/>
    </source>
</evidence>
<dbReference type="GO" id="GO:0006520">
    <property type="term" value="P:amino acid metabolic process"/>
    <property type="evidence" value="ECO:0007669"/>
    <property type="project" value="InterPro"/>
</dbReference>
<evidence type="ECO:0000313" key="7">
    <source>
        <dbReference type="EMBL" id="KAE9169395.1"/>
    </source>
</evidence>
<evidence type="ECO:0000313" key="12">
    <source>
        <dbReference type="Proteomes" id="UP000433483"/>
    </source>
</evidence>
<evidence type="ECO:0000313" key="14">
    <source>
        <dbReference type="Proteomes" id="UP000440367"/>
    </source>
</evidence>
<feature type="domain" description="Glutamate/phenylalanine/leucine/valine/L-tryptophan dehydrogenase C-terminal" evidence="1">
    <location>
        <begin position="49"/>
        <end position="306"/>
    </location>
</feature>
<evidence type="ECO:0000259" key="1">
    <source>
        <dbReference type="SMART" id="SM00839"/>
    </source>
</evidence>
<evidence type="ECO:0000313" key="10">
    <source>
        <dbReference type="EMBL" id="KAE9273702.1"/>
    </source>
</evidence>
<dbReference type="InterPro" id="IPR010729">
    <property type="entry name" value="Ribosomal_uL29_mit"/>
</dbReference>
<evidence type="ECO:0000313" key="9">
    <source>
        <dbReference type="EMBL" id="KAE9176151.1"/>
    </source>
</evidence>
<dbReference type="EMBL" id="QXGF01003762">
    <property type="protein sequence ID" value="KAE8920892.1"/>
    <property type="molecule type" value="Genomic_DNA"/>
</dbReference>
<dbReference type="EMBL" id="QXFW01003683">
    <property type="protein sequence ID" value="KAE8969338.1"/>
    <property type="molecule type" value="Genomic_DNA"/>
</dbReference>
<dbReference type="SMART" id="SM00839">
    <property type="entry name" value="ELFV_dehydrog"/>
    <property type="match status" value="1"/>
</dbReference>